<dbReference type="EMBL" id="CAUOFW020001325">
    <property type="protein sequence ID" value="CAK9143720.1"/>
    <property type="molecule type" value="Genomic_DNA"/>
</dbReference>
<keyword evidence="3" id="KW-0805">Transcription regulation</keyword>
<feature type="domain" description="Myb-like" evidence="7">
    <location>
        <begin position="9"/>
        <end position="64"/>
    </location>
</feature>
<evidence type="ECO:0000313" key="10">
    <source>
        <dbReference type="Proteomes" id="UP001642360"/>
    </source>
</evidence>
<dbReference type="GO" id="GO:0005634">
    <property type="term" value="C:nucleus"/>
    <property type="evidence" value="ECO:0007669"/>
    <property type="project" value="UniProtKB-SubCell"/>
</dbReference>
<accession>A0ABC8RFG6</accession>
<dbReference type="SUPFAM" id="SSF46689">
    <property type="entry name" value="Homeodomain-like"/>
    <property type="match status" value="1"/>
</dbReference>
<dbReference type="Pfam" id="PF00249">
    <property type="entry name" value="Myb_DNA-binding"/>
    <property type="match status" value="1"/>
</dbReference>
<evidence type="ECO:0000256" key="6">
    <source>
        <dbReference type="ARBA" id="ARBA00023242"/>
    </source>
</evidence>
<dbReference type="Proteomes" id="UP001642360">
    <property type="component" value="Unassembled WGS sequence"/>
</dbReference>
<evidence type="ECO:0000256" key="4">
    <source>
        <dbReference type="ARBA" id="ARBA00023125"/>
    </source>
</evidence>
<evidence type="ECO:0000259" key="7">
    <source>
        <dbReference type="PROSITE" id="PS50090"/>
    </source>
</evidence>
<keyword evidence="4" id="KW-0238">DNA-binding</keyword>
<reference evidence="9 10" key="1">
    <citation type="submission" date="2024-02" db="EMBL/GenBank/DDBJ databases">
        <authorList>
            <person name="Vignale AGUSTIN F."/>
            <person name="Sosa J E."/>
            <person name="Modenutti C."/>
        </authorList>
    </citation>
    <scope>NUCLEOTIDE SEQUENCE [LARGE SCALE GENOMIC DNA]</scope>
</reference>
<evidence type="ECO:0000256" key="1">
    <source>
        <dbReference type="ARBA" id="ARBA00004123"/>
    </source>
</evidence>
<feature type="domain" description="HTH myb-type" evidence="8">
    <location>
        <begin position="9"/>
        <end position="68"/>
    </location>
</feature>
<dbReference type="SMART" id="SM00717">
    <property type="entry name" value="SANT"/>
    <property type="match status" value="1"/>
</dbReference>
<dbReference type="PROSITE" id="PS50090">
    <property type="entry name" value="MYB_LIKE"/>
    <property type="match status" value="1"/>
</dbReference>
<comment type="subcellular location">
    <subcellularLocation>
        <location evidence="1">Nucleus</location>
    </subcellularLocation>
</comment>
<dbReference type="InterPro" id="IPR001005">
    <property type="entry name" value="SANT/Myb"/>
</dbReference>
<proteinExistence type="predicted"/>
<dbReference type="Gene3D" id="1.10.10.60">
    <property type="entry name" value="Homeodomain-like"/>
    <property type="match status" value="1"/>
</dbReference>
<sequence length="306" mass="34465">MGRAPCCDKANVKKGPWSPEEDTKLKAYIENHGTGGNWIALPQKIAQLPGRTDNDIKNYWNTRLKKKLLGKQRKEQQARRASCATAKQEMKMERGNFVASEAMNLDPLWTELPVAMAMPVLNPNLNSNPNQEPYLKDQESIRTLLIKLGGNFYGDHHQSNTTTTITNFQYPSNNFSFQDQLYGNFINMSSSFSQLPNTQYIINGEVPNMIRETNFPIELDDMVYCKQQFDGFESFSRGDMVNSSIGNSSVESTSWEDICSLVYTPMVSGSEICRQEMPQNCLDGEPSPKESGGNVWSAVLEKIDCV</sequence>
<keyword evidence="5" id="KW-0804">Transcription</keyword>
<keyword evidence="2" id="KW-0677">Repeat</keyword>
<dbReference type="AlphaFoldDB" id="A0ABC8RFG6"/>
<name>A0ABC8RFG6_9AQUA</name>
<keyword evidence="6" id="KW-0539">Nucleus</keyword>
<dbReference type="PROSITE" id="PS51294">
    <property type="entry name" value="HTH_MYB"/>
    <property type="match status" value="1"/>
</dbReference>
<dbReference type="InterPro" id="IPR009057">
    <property type="entry name" value="Homeodomain-like_sf"/>
</dbReference>
<dbReference type="PANTHER" id="PTHR48000">
    <property type="entry name" value="OS09G0431300 PROTEIN"/>
    <property type="match status" value="1"/>
</dbReference>
<evidence type="ECO:0000256" key="3">
    <source>
        <dbReference type="ARBA" id="ARBA00023015"/>
    </source>
</evidence>
<dbReference type="PANTHER" id="PTHR48000:SF46">
    <property type="entry name" value="TRANSCRIPTION FACTOR MYB36"/>
    <property type="match status" value="1"/>
</dbReference>
<evidence type="ECO:0000259" key="8">
    <source>
        <dbReference type="PROSITE" id="PS51294"/>
    </source>
</evidence>
<dbReference type="GO" id="GO:0003677">
    <property type="term" value="F:DNA binding"/>
    <property type="evidence" value="ECO:0007669"/>
    <property type="project" value="UniProtKB-KW"/>
</dbReference>
<dbReference type="InterPro" id="IPR017930">
    <property type="entry name" value="Myb_dom"/>
</dbReference>
<evidence type="ECO:0000313" key="9">
    <source>
        <dbReference type="EMBL" id="CAK9143720.1"/>
    </source>
</evidence>
<keyword evidence="10" id="KW-1185">Reference proteome</keyword>
<comment type="caution">
    <text evidence="9">The sequence shown here is derived from an EMBL/GenBank/DDBJ whole genome shotgun (WGS) entry which is preliminary data.</text>
</comment>
<organism evidence="9 10">
    <name type="scientific">Ilex paraguariensis</name>
    <name type="common">yerba mate</name>
    <dbReference type="NCBI Taxonomy" id="185542"/>
    <lineage>
        <taxon>Eukaryota</taxon>
        <taxon>Viridiplantae</taxon>
        <taxon>Streptophyta</taxon>
        <taxon>Embryophyta</taxon>
        <taxon>Tracheophyta</taxon>
        <taxon>Spermatophyta</taxon>
        <taxon>Magnoliopsida</taxon>
        <taxon>eudicotyledons</taxon>
        <taxon>Gunneridae</taxon>
        <taxon>Pentapetalae</taxon>
        <taxon>asterids</taxon>
        <taxon>campanulids</taxon>
        <taxon>Aquifoliales</taxon>
        <taxon>Aquifoliaceae</taxon>
        <taxon>Ilex</taxon>
    </lineage>
</organism>
<evidence type="ECO:0000256" key="5">
    <source>
        <dbReference type="ARBA" id="ARBA00023163"/>
    </source>
</evidence>
<protein>
    <submittedName>
        <fullName evidence="9">Uncharacterized protein</fullName>
    </submittedName>
</protein>
<dbReference type="CDD" id="cd00167">
    <property type="entry name" value="SANT"/>
    <property type="match status" value="1"/>
</dbReference>
<gene>
    <name evidence="9" type="ORF">ILEXP_LOCUS11440</name>
</gene>
<evidence type="ECO:0000256" key="2">
    <source>
        <dbReference type="ARBA" id="ARBA00022737"/>
    </source>
</evidence>